<proteinExistence type="predicted"/>
<dbReference type="InterPro" id="IPR050266">
    <property type="entry name" value="AB_hydrolase_sf"/>
</dbReference>
<evidence type="ECO:0000313" key="3">
    <source>
        <dbReference type="Proteomes" id="UP000255207"/>
    </source>
</evidence>
<keyword evidence="2" id="KW-0378">Hydrolase</keyword>
<comment type="caution">
    <text evidence="2">The sequence shown here is derived from an EMBL/GenBank/DDBJ whole genome shotgun (WGS) entry which is preliminary data.</text>
</comment>
<keyword evidence="3" id="KW-1185">Reference proteome</keyword>
<dbReference type="InterPro" id="IPR000073">
    <property type="entry name" value="AB_hydrolase_1"/>
</dbReference>
<dbReference type="PANTHER" id="PTHR43798">
    <property type="entry name" value="MONOACYLGLYCEROL LIPASE"/>
    <property type="match status" value="1"/>
</dbReference>
<dbReference type="GO" id="GO:0016020">
    <property type="term" value="C:membrane"/>
    <property type="evidence" value="ECO:0007669"/>
    <property type="project" value="TreeGrafter"/>
</dbReference>
<dbReference type="PANTHER" id="PTHR43798:SF33">
    <property type="entry name" value="HYDROLASE, PUTATIVE (AFU_ORTHOLOGUE AFUA_2G14860)-RELATED"/>
    <property type="match status" value="1"/>
</dbReference>
<dbReference type="OrthoDB" id="9812774at2"/>
<sequence>MTVLDRTATSSLVRRHTFTRAGVTIEVLDQGEGPAVFVLPSLGRGAEDYDAFAGLLADRGLRTLRPQPRGIGLSTGPLDGLTMHDLAGDVALAVESLGLAPAIIAGHAFGNFVARMLATIRPELVGGVAMLAGSAGMLPSGESPYDPEVLAALARCGDLSLGDETRLEALRIAFFAPGNDAGVWLGGWHPHVKAAQRVAEAATPVSVYFAGGEAPILEVQAARDTIAAPRFAHVLREQLGERVTTVVIPDAGHALIPEKPVAVADALAGWIVARTG</sequence>
<dbReference type="InterPro" id="IPR029058">
    <property type="entry name" value="AB_hydrolase_fold"/>
</dbReference>
<dbReference type="EMBL" id="QQTP01000002">
    <property type="protein sequence ID" value="RDJ28076.1"/>
    <property type="molecule type" value="Genomic_DNA"/>
</dbReference>
<evidence type="ECO:0000259" key="1">
    <source>
        <dbReference type="Pfam" id="PF12697"/>
    </source>
</evidence>
<dbReference type="SUPFAM" id="SSF53474">
    <property type="entry name" value="alpha/beta-Hydrolases"/>
    <property type="match status" value="1"/>
</dbReference>
<dbReference type="Proteomes" id="UP000255207">
    <property type="component" value="Unassembled WGS sequence"/>
</dbReference>
<name>A0A370LB00_9HYPH</name>
<gene>
    <name evidence="2" type="ORF">DWE98_05615</name>
</gene>
<feature type="domain" description="AB hydrolase-1" evidence="1">
    <location>
        <begin position="37"/>
        <end position="266"/>
    </location>
</feature>
<evidence type="ECO:0000313" key="2">
    <source>
        <dbReference type="EMBL" id="RDJ28076.1"/>
    </source>
</evidence>
<reference evidence="3" key="1">
    <citation type="submission" date="2018-07" db="EMBL/GenBank/DDBJ databases">
        <authorList>
            <person name="Safronova V.I."/>
            <person name="Chirak E.R."/>
            <person name="Sazanova A.L."/>
        </authorList>
    </citation>
    <scope>NUCLEOTIDE SEQUENCE [LARGE SCALE GENOMIC DNA]</scope>
    <source>
        <strain evidence="3">RCAM04685</strain>
    </source>
</reference>
<accession>A0A370LB00</accession>
<dbReference type="Pfam" id="PF12697">
    <property type="entry name" value="Abhydrolase_6"/>
    <property type="match status" value="1"/>
</dbReference>
<dbReference type="GO" id="GO:0016787">
    <property type="term" value="F:hydrolase activity"/>
    <property type="evidence" value="ECO:0007669"/>
    <property type="project" value="UniProtKB-KW"/>
</dbReference>
<organism evidence="2 3">
    <name type="scientific">Bosea caraganae</name>
    <dbReference type="NCBI Taxonomy" id="2763117"/>
    <lineage>
        <taxon>Bacteria</taxon>
        <taxon>Pseudomonadati</taxon>
        <taxon>Pseudomonadota</taxon>
        <taxon>Alphaproteobacteria</taxon>
        <taxon>Hyphomicrobiales</taxon>
        <taxon>Boseaceae</taxon>
        <taxon>Bosea</taxon>
    </lineage>
</organism>
<dbReference type="AlphaFoldDB" id="A0A370LB00"/>
<dbReference type="Gene3D" id="3.40.50.1820">
    <property type="entry name" value="alpha/beta hydrolase"/>
    <property type="match status" value="1"/>
</dbReference>
<protein>
    <submittedName>
        <fullName evidence="2">Alpha/beta hydrolase</fullName>
    </submittedName>
</protein>
<dbReference type="RefSeq" id="WP_114828201.1">
    <property type="nucleotide sequence ID" value="NZ_QQTO01000037.1"/>
</dbReference>